<dbReference type="InterPro" id="IPR050701">
    <property type="entry name" value="Histone_Mod_Regulator"/>
</dbReference>
<dbReference type="AlphaFoldDB" id="A0A4V3WRB5"/>
<dbReference type="FunFam" id="3.30.40.10:FF:000464">
    <property type="entry name" value="Histone-lysine N-methyltransferase"/>
    <property type="match status" value="1"/>
</dbReference>
<gene>
    <name evidence="15" type="ORF">TEA_006469</name>
</gene>
<dbReference type="STRING" id="542762.A0A4V3WRB5"/>
<keyword evidence="7" id="KW-0156">Chromatin regulator</keyword>
<dbReference type="InterPro" id="IPR011011">
    <property type="entry name" value="Znf_FYVE_PHD"/>
</dbReference>
<dbReference type="PROSITE" id="PS01359">
    <property type="entry name" value="ZF_PHD_1"/>
    <property type="match status" value="1"/>
</dbReference>
<dbReference type="Pfam" id="PF13832">
    <property type="entry name" value="zf-HC5HC2H_2"/>
    <property type="match status" value="1"/>
</dbReference>
<keyword evidence="6" id="KW-0862">Zinc</keyword>
<reference evidence="15 16" key="1">
    <citation type="journal article" date="2018" name="Proc. Natl. Acad. Sci. U.S.A.">
        <title>Draft genome sequence of Camellia sinensis var. sinensis provides insights into the evolution of the tea genome and tea quality.</title>
        <authorList>
            <person name="Wei C."/>
            <person name="Yang H."/>
            <person name="Wang S."/>
            <person name="Zhao J."/>
            <person name="Liu C."/>
            <person name="Gao L."/>
            <person name="Xia E."/>
            <person name="Lu Y."/>
            <person name="Tai Y."/>
            <person name="She G."/>
            <person name="Sun J."/>
            <person name="Cao H."/>
            <person name="Tong W."/>
            <person name="Gao Q."/>
            <person name="Li Y."/>
            <person name="Deng W."/>
            <person name="Jiang X."/>
            <person name="Wang W."/>
            <person name="Chen Q."/>
            <person name="Zhang S."/>
            <person name="Li H."/>
            <person name="Wu J."/>
            <person name="Wang P."/>
            <person name="Li P."/>
            <person name="Shi C."/>
            <person name="Zheng F."/>
            <person name="Jian J."/>
            <person name="Huang B."/>
            <person name="Shan D."/>
            <person name="Shi M."/>
            <person name="Fang C."/>
            <person name="Yue Y."/>
            <person name="Li F."/>
            <person name="Li D."/>
            <person name="Wei S."/>
            <person name="Han B."/>
            <person name="Jiang C."/>
            <person name="Yin Y."/>
            <person name="Xia T."/>
            <person name="Zhang Z."/>
            <person name="Bennetzen J.L."/>
            <person name="Zhao S."/>
            <person name="Wan X."/>
        </authorList>
    </citation>
    <scope>NUCLEOTIDE SEQUENCE [LARGE SCALE GENOMIC DNA]</scope>
    <source>
        <strain evidence="16">cv. Shuchazao</strain>
        <tissue evidence="15">Leaf</tissue>
    </source>
</reference>
<dbReference type="PROSITE" id="PS50868">
    <property type="entry name" value="POST_SET"/>
    <property type="match status" value="1"/>
</dbReference>
<keyword evidence="2" id="KW-0808">Transferase</keyword>
<evidence type="ECO:0000259" key="10">
    <source>
        <dbReference type="PROSITE" id="PS50016"/>
    </source>
</evidence>
<dbReference type="InterPro" id="IPR034732">
    <property type="entry name" value="EPHD"/>
</dbReference>
<dbReference type="InterPro" id="IPR042011">
    <property type="entry name" value="ATX3/4/5_PHD"/>
</dbReference>
<dbReference type="Gene3D" id="2.170.270.10">
    <property type="entry name" value="SET domain"/>
    <property type="match status" value="2"/>
</dbReference>
<evidence type="ECO:0000256" key="2">
    <source>
        <dbReference type="ARBA" id="ARBA00022679"/>
    </source>
</evidence>
<dbReference type="GO" id="GO:0008168">
    <property type="term" value="F:methyltransferase activity"/>
    <property type="evidence" value="ECO:0007669"/>
    <property type="project" value="UniProtKB-KW"/>
</dbReference>
<evidence type="ECO:0000256" key="3">
    <source>
        <dbReference type="ARBA" id="ARBA00022691"/>
    </source>
</evidence>
<keyword evidence="4" id="KW-0479">Metal-binding</keyword>
<organism evidence="15 16">
    <name type="scientific">Camellia sinensis var. sinensis</name>
    <name type="common">China tea</name>
    <dbReference type="NCBI Taxonomy" id="542762"/>
    <lineage>
        <taxon>Eukaryota</taxon>
        <taxon>Viridiplantae</taxon>
        <taxon>Streptophyta</taxon>
        <taxon>Embryophyta</taxon>
        <taxon>Tracheophyta</taxon>
        <taxon>Spermatophyta</taxon>
        <taxon>Magnoliopsida</taxon>
        <taxon>eudicotyledons</taxon>
        <taxon>Gunneridae</taxon>
        <taxon>Pentapetalae</taxon>
        <taxon>asterids</taxon>
        <taxon>Ericales</taxon>
        <taxon>Theaceae</taxon>
        <taxon>Camellia</taxon>
    </lineage>
</organism>
<keyword evidence="5 9" id="KW-0863">Zinc-finger</keyword>
<feature type="domain" description="PWWP" evidence="12">
    <location>
        <begin position="241"/>
        <end position="310"/>
    </location>
</feature>
<evidence type="ECO:0000256" key="5">
    <source>
        <dbReference type="ARBA" id="ARBA00022771"/>
    </source>
</evidence>
<dbReference type="GO" id="GO:0048188">
    <property type="term" value="C:Set1C/COMPASS complex"/>
    <property type="evidence" value="ECO:0007669"/>
    <property type="project" value="UniProtKB-ARBA"/>
</dbReference>
<dbReference type="Pfam" id="PF00855">
    <property type="entry name" value="PWWP"/>
    <property type="match status" value="1"/>
</dbReference>
<proteinExistence type="predicted"/>
<dbReference type="Pfam" id="PF13831">
    <property type="entry name" value="PHD_2"/>
    <property type="match status" value="1"/>
</dbReference>
<dbReference type="Proteomes" id="UP000306102">
    <property type="component" value="Unassembled WGS sequence"/>
</dbReference>
<dbReference type="SUPFAM" id="SSF82199">
    <property type="entry name" value="SET domain"/>
    <property type="match status" value="2"/>
</dbReference>
<dbReference type="SMART" id="SM00317">
    <property type="entry name" value="SET"/>
    <property type="match status" value="2"/>
</dbReference>
<evidence type="ECO:0000259" key="12">
    <source>
        <dbReference type="PROSITE" id="PS50812"/>
    </source>
</evidence>
<dbReference type="Gene3D" id="2.30.30.140">
    <property type="match status" value="1"/>
</dbReference>
<dbReference type="PROSITE" id="PS51805">
    <property type="entry name" value="EPHD"/>
    <property type="match status" value="1"/>
</dbReference>
<keyword evidence="3" id="KW-0949">S-adenosyl-L-methionine</keyword>
<dbReference type="PROSITE" id="PS51566">
    <property type="entry name" value="SAM_MT43_TRX_MLL"/>
    <property type="match status" value="1"/>
</dbReference>
<dbReference type="InterPro" id="IPR019787">
    <property type="entry name" value="Znf_PHD-finger"/>
</dbReference>
<protein>
    <recommendedName>
        <fullName evidence="17">Histone-lysine N-methyltransferase</fullName>
    </recommendedName>
</protein>
<name>A0A4V3WRB5_CAMSN</name>
<feature type="domain" description="Post-SET" evidence="13">
    <location>
        <begin position="1046"/>
        <end position="1062"/>
    </location>
</feature>
<evidence type="ECO:0000313" key="15">
    <source>
        <dbReference type="EMBL" id="THG23377.1"/>
    </source>
</evidence>
<dbReference type="GO" id="GO:0006357">
    <property type="term" value="P:regulation of transcription by RNA polymerase II"/>
    <property type="evidence" value="ECO:0007669"/>
    <property type="project" value="TreeGrafter"/>
</dbReference>
<dbReference type="InterPro" id="IPR000313">
    <property type="entry name" value="PWWP_dom"/>
</dbReference>
<evidence type="ECO:0000259" key="11">
    <source>
        <dbReference type="PROSITE" id="PS50280"/>
    </source>
</evidence>
<comment type="caution">
    <text evidence="15">The sequence shown here is derived from an EMBL/GenBank/DDBJ whole genome shotgun (WGS) entry which is preliminary data.</text>
</comment>
<evidence type="ECO:0000256" key="6">
    <source>
        <dbReference type="ARBA" id="ARBA00022833"/>
    </source>
</evidence>
<dbReference type="SMART" id="SM00508">
    <property type="entry name" value="PostSET"/>
    <property type="match status" value="2"/>
</dbReference>
<evidence type="ECO:0000256" key="1">
    <source>
        <dbReference type="ARBA" id="ARBA00022603"/>
    </source>
</evidence>
<dbReference type="PROSITE" id="PS50280">
    <property type="entry name" value="SET"/>
    <property type="match status" value="1"/>
</dbReference>
<evidence type="ECO:0000313" key="16">
    <source>
        <dbReference type="Proteomes" id="UP000306102"/>
    </source>
</evidence>
<dbReference type="EMBL" id="SDRB02000340">
    <property type="protein sequence ID" value="THG23377.1"/>
    <property type="molecule type" value="Genomic_DNA"/>
</dbReference>
<keyword evidence="16" id="KW-1185">Reference proteome</keyword>
<dbReference type="SMART" id="SM00249">
    <property type="entry name" value="PHD"/>
    <property type="match status" value="3"/>
</dbReference>
<dbReference type="CDD" id="cd20143">
    <property type="entry name" value="PWWP_AtATX3-like"/>
    <property type="match status" value="1"/>
</dbReference>
<dbReference type="PANTHER" id="PTHR13793:SF92">
    <property type="entry name" value="HISTONE-LYSINE N-METHYLTRANSFERASE ATX3"/>
    <property type="match status" value="1"/>
</dbReference>
<evidence type="ECO:0000256" key="8">
    <source>
        <dbReference type="ARBA" id="ARBA00023242"/>
    </source>
</evidence>
<dbReference type="GO" id="GO:0006325">
    <property type="term" value="P:chromatin organization"/>
    <property type="evidence" value="ECO:0007669"/>
    <property type="project" value="UniProtKB-KW"/>
</dbReference>
<dbReference type="Pfam" id="PF00856">
    <property type="entry name" value="SET"/>
    <property type="match status" value="2"/>
</dbReference>
<evidence type="ECO:0000256" key="9">
    <source>
        <dbReference type="PROSITE-ProRule" id="PRU00146"/>
    </source>
</evidence>
<sequence>MIFRRTMKFEMQNLKRCMAEDIDSEEEEREAGSVNPKKQKKNGFYSVPVKKGFDRIHGDEGGYSSVVDSCCNEVSYLAVEVESDFNNPNNGNQSRPPLLRSSRGRVQVLPSRFNDSVIDSWKKKNCSTLDDDNESCFDGSETAMFNKKRIIRELGDKCSLQKHSFNPFSVEVEEEGAIGCNGFKDLSSRSSVTSIHEENSSPLLEADEYVPRLPSNFSGEEKSAGKASKRTDFYKPEDFVLGDIVWAKSGKKYPAWPAIVIDPLWQAPKPVLKACVPGTICVMYYGFSKNGKQRDYAWVKDGMIFPFLEYMDRFRTQTQLYGSKPIDFQMAIDEAILAENGYTDTGLETDPATNHIEIQEATGSNHDQEGWLMFQWSVNGFQLLSDKIVFRKDAYYKKDTQLCHSCGLILPCKTTKKKKGSTCEVQYLCEHCAKVCCDGCNVWVHAECAKICGKLLKDLEHTDYYCPECKGESNCELLVTEKQQSKVRPTENSGQTVMPEKVTVVCTGMEGIYFPSLHLVECKCGSCGTKKQTVGEWERHTGSRAKKWKIAEYNANGFNPLKLNKQQLLSFLQEKYEPVHAKWTTERCAICRWVEDWDYNNIVICNRCQIAVHQECYGANNVQDFTSWVCRACETPNVEREWGALKPTDVDSLWVHVTCAWFQPEVAFVDAEKMEPAVGILRIPSHSFVKPCVICKQTHGSCTQCYKCATAFHSMCALRAGYRMEMHCLEKNGKQMTKWVSYCAAHRDPNPDGVLIMQTPVGVFSTGGLLQNQKQEHYFRGSRLVSTKRAELPDLSNDSNVDTNDFEPLSAARCRIFRRSNNKVLEYRGEQVRRSVADLREARYRLEGKDCYLFKISEEVVIDATNKGNIGRLINHSCMPNCYARIMSMGEEESRIVLIAKTDVAAGDELTYDYLFDTDEREESKVPCLCRAPNCKLNGEMKIHIFKGQMNIRGSPFSIEGEMVVLVVNKFSLNLFKISEEVVIDATNKGNIGRLINHSCMPNCYARIMSMGEEESRIVLIAKTDVAAGDELTYDYLFDTDEREESKVPCLCRAPNCRKFMN</sequence>
<feature type="domain" description="PHD-type" evidence="14">
    <location>
        <begin position="627"/>
        <end position="747"/>
    </location>
</feature>
<dbReference type="CDD" id="cd15495">
    <property type="entry name" value="PHD_ATX3_4_5_like"/>
    <property type="match status" value="1"/>
</dbReference>
<dbReference type="InterPro" id="IPR001965">
    <property type="entry name" value="Znf_PHD"/>
</dbReference>
<evidence type="ECO:0000256" key="4">
    <source>
        <dbReference type="ARBA" id="ARBA00022723"/>
    </source>
</evidence>
<dbReference type="PROSITE" id="PS50812">
    <property type="entry name" value="PWWP"/>
    <property type="match status" value="1"/>
</dbReference>
<dbReference type="SUPFAM" id="SSF63748">
    <property type="entry name" value="Tudor/PWWP/MBT"/>
    <property type="match status" value="1"/>
</dbReference>
<keyword evidence="1" id="KW-0489">Methyltransferase</keyword>
<dbReference type="InterPro" id="IPR013083">
    <property type="entry name" value="Znf_RING/FYVE/PHD"/>
</dbReference>
<dbReference type="InterPro" id="IPR003616">
    <property type="entry name" value="Post-SET_dom"/>
</dbReference>
<evidence type="ECO:0000259" key="14">
    <source>
        <dbReference type="PROSITE" id="PS51805"/>
    </source>
</evidence>
<dbReference type="PANTHER" id="PTHR13793">
    <property type="entry name" value="PHD FINGER PROTEINS"/>
    <property type="match status" value="1"/>
</dbReference>
<accession>A0A4V3WRB5</accession>
<evidence type="ECO:0008006" key="17">
    <source>
        <dbReference type="Google" id="ProtNLM"/>
    </source>
</evidence>
<dbReference type="CDD" id="cd15517">
    <property type="entry name" value="PHD_TCF19_like"/>
    <property type="match status" value="1"/>
</dbReference>
<dbReference type="SUPFAM" id="SSF57903">
    <property type="entry name" value="FYVE/PHD zinc finger"/>
    <property type="match status" value="1"/>
</dbReference>
<keyword evidence="8" id="KW-0539">Nucleus</keyword>
<dbReference type="InterPro" id="IPR001214">
    <property type="entry name" value="SET_dom"/>
</dbReference>
<feature type="domain" description="PHD-type" evidence="10">
    <location>
        <begin position="585"/>
        <end position="636"/>
    </location>
</feature>
<evidence type="ECO:0000259" key="13">
    <source>
        <dbReference type="PROSITE" id="PS50868"/>
    </source>
</evidence>
<dbReference type="InterPro" id="IPR046341">
    <property type="entry name" value="SET_dom_sf"/>
</dbReference>
<dbReference type="PROSITE" id="PS50016">
    <property type="entry name" value="ZF_PHD_2"/>
    <property type="match status" value="1"/>
</dbReference>
<dbReference type="GO" id="GO:0032259">
    <property type="term" value="P:methylation"/>
    <property type="evidence" value="ECO:0007669"/>
    <property type="project" value="UniProtKB-KW"/>
</dbReference>
<evidence type="ECO:0000256" key="7">
    <source>
        <dbReference type="ARBA" id="ARBA00022853"/>
    </source>
</evidence>
<dbReference type="InterPro" id="IPR025780">
    <property type="entry name" value="Hist-Lys_N-MeTrfase_ATX"/>
</dbReference>
<feature type="domain" description="SET" evidence="11">
    <location>
        <begin position="879"/>
        <end position="1037"/>
    </location>
</feature>
<dbReference type="InterPro" id="IPR019786">
    <property type="entry name" value="Zinc_finger_PHD-type_CS"/>
</dbReference>
<dbReference type="GO" id="GO:0008270">
    <property type="term" value="F:zinc ion binding"/>
    <property type="evidence" value="ECO:0007669"/>
    <property type="project" value="UniProtKB-KW"/>
</dbReference>
<dbReference type="Gene3D" id="3.30.40.10">
    <property type="entry name" value="Zinc/RING finger domain, C3HC4 (zinc finger)"/>
    <property type="match status" value="3"/>
</dbReference>